<feature type="transmembrane region" description="Helical" evidence="1">
    <location>
        <begin position="157"/>
        <end position="183"/>
    </location>
</feature>
<name>A0ABR2Z4G7_9CHLO</name>
<protein>
    <recommendedName>
        <fullName evidence="4">CASP-like protein</fullName>
    </recommendedName>
</protein>
<evidence type="ECO:0000313" key="3">
    <source>
        <dbReference type="Proteomes" id="UP001491310"/>
    </source>
</evidence>
<evidence type="ECO:0000256" key="1">
    <source>
        <dbReference type="SAM" id="Phobius"/>
    </source>
</evidence>
<organism evidence="2 3">
    <name type="scientific">Coccomyxa subellipsoidea</name>
    <dbReference type="NCBI Taxonomy" id="248742"/>
    <lineage>
        <taxon>Eukaryota</taxon>
        <taxon>Viridiplantae</taxon>
        <taxon>Chlorophyta</taxon>
        <taxon>core chlorophytes</taxon>
        <taxon>Trebouxiophyceae</taxon>
        <taxon>Trebouxiophyceae incertae sedis</taxon>
        <taxon>Coccomyxaceae</taxon>
        <taxon>Coccomyxa</taxon>
    </lineage>
</organism>
<keyword evidence="1" id="KW-0472">Membrane</keyword>
<comment type="caution">
    <text evidence="2">The sequence shown here is derived from an EMBL/GenBank/DDBJ whole genome shotgun (WGS) entry which is preliminary data.</text>
</comment>
<sequence length="202" mass="21434">MALPARAMSAATSAAAAVEPQTERARDAMRLWRGASKWVALWLMLSVLTLLHAGALIAALYDVPIAKVCAVLFCWTGLLGTVGGVQALTADCVARQRSNVEAAADSLGLKAVAMLAFMTTALSSLASLVHLFVLQLFTHDAHLPPCAPDQRICAETYNLLLVLMVATVVMYGVHAAVSAVVACKAHYARQVLRSPAHRSPYP</sequence>
<gene>
    <name evidence="2" type="ORF">WJX75_007239</name>
</gene>
<keyword evidence="3" id="KW-1185">Reference proteome</keyword>
<keyword evidence="1" id="KW-0812">Transmembrane</keyword>
<accession>A0ABR2Z4G7</accession>
<dbReference type="EMBL" id="JALJOT010000001">
    <property type="protein sequence ID" value="KAK9918822.1"/>
    <property type="molecule type" value="Genomic_DNA"/>
</dbReference>
<feature type="transmembrane region" description="Helical" evidence="1">
    <location>
        <begin position="39"/>
        <end position="59"/>
    </location>
</feature>
<evidence type="ECO:0008006" key="4">
    <source>
        <dbReference type="Google" id="ProtNLM"/>
    </source>
</evidence>
<feature type="transmembrane region" description="Helical" evidence="1">
    <location>
        <begin position="111"/>
        <end position="137"/>
    </location>
</feature>
<keyword evidence="1" id="KW-1133">Transmembrane helix</keyword>
<proteinExistence type="predicted"/>
<feature type="transmembrane region" description="Helical" evidence="1">
    <location>
        <begin position="65"/>
        <end position="90"/>
    </location>
</feature>
<dbReference type="Proteomes" id="UP001491310">
    <property type="component" value="Unassembled WGS sequence"/>
</dbReference>
<evidence type="ECO:0000313" key="2">
    <source>
        <dbReference type="EMBL" id="KAK9918822.1"/>
    </source>
</evidence>
<reference evidence="2 3" key="1">
    <citation type="journal article" date="2024" name="Nat. Commun.">
        <title>Phylogenomics reveals the evolutionary origins of lichenization in chlorophyte algae.</title>
        <authorList>
            <person name="Puginier C."/>
            <person name="Libourel C."/>
            <person name="Otte J."/>
            <person name="Skaloud P."/>
            <person name="Haon M."/>
            <person name="Grisel S."/>
            <person name="Petersen M."/>
            <person name="Berrin J.G."/>
            <person name="Delaux P.M."/>
            <person name="Dal Grande F."/>
            <person name="Keller J."/>
        </authorList>
    </citation>
    <scope>NUCLEOTIDE SEQUENCE [LARGE SCALE GENOMIC DNA]</scope>
    <source>
        <strain evidence="2 3">SAG 216-7</strain>
    </source>
</reference>